<evidence type="ECO:0000313" key="1">
    <source>
        <dbReference type="EMBL" id="KAK3799574.1"/>
    </source>
</evidence>
<dbReference type="EMBL" id="JAWDGP010000552">
    <property type="protein sequence ID" value="KAK3799574.1"/>
    <property type="molecule type" value="Genomic_DNA"/>
</dbReference>
<accession>A0AAE1E9Q3</accession>
<gene>
    <name evidence="1" type="ORF">RRG08_053203</name>
</gene>
<name>A0AAE1E9Q3_9GAST</name>
<comment type="caution">
    <text evidence="1">The sequence shown here is derived from an EMBL/GenBank/DDBJ whole genome shotgun (WGS) entry which is preliminary data.</text>
</comment>
<protein>
    <submittedName>
        <fullName evidence="1">Uncharacterized protein</fullName>
    </submittedName>
</protein>
<organism evidence="1 2">
    <name type="scientific">Elysia crispata</name>
    <name type="common">lettuce slug</name>
    <dbReference type="NCBI Taxonomy" id="231223"/>
    <lineage>
        <taxon>Eukaryota</taxon>
        <taxon>Metazoa</taxon>
        <taxon>Spiralia</taxon>
        <taxon>Lophotrochozoa</taxon>
        <taxon>Mollusca</taxon>
        <taxon>Gastropoda</taxon>
        <taxon>Heterobranchia</taxon>
        <taxon>Euthyneura</taxon>
        <taxon>Panpulmonata</taxon>
        <taxon>Sacoglossa</taxon>
        <taxon>Placobranchoidea</taxon>
        <taxon>Plakobranchidae</taxon>
        <taxon>Elysia</taxon>
    </lineage>
</organism>
<reference evidence="1" key="1">
    <citation type="journal article" date="2023" name="G3 (Bethesda)">
        <title>A reference genome for the long-term kleptoplast-retaining sea slug Elysia crispata morphotype clarki.</title>
        <authorList>
            <person name="Eastman K.E."/>
            <person name="Pendleton A.L."/>
            <person name="Shaikh M.A."/>
            <person name="Suttiyut T."/>
            <person name="Ogas R."/>
            <person name="Tomko P."/>
            <person name="Gavelis G."/>
            <person name="Widhalm J.R."/>
            <person name="Wisecaver J.H."/>
        </authorList>
    </citation>
    <scope>NUCLEOTIDE SEQUENCE</scope>
    <source>
        <strain evidence="1">ECLA1</strain>
    </source>
</reference>
<proteinExistence type="predicted"/>
<evidence type="ECO:0000313" key="2">
    <source>
        <dbReference type="Proteomes" id="UP001283361"/>
    </source>
</evidence>
<keyword evidence="2" id="KW-1185">Reference proteome</keyword>
<dbReference type="Proteomes" id="UP001283361">
    <property type="component" value="Unassembled WGS sequence"/>
</dbReference>
<sequence length="74" mass="8635">MYSYIDPYCLVDISRSVSRTLRQCCDIENLRVGDQFKRSAFGYITRNMFNDVISQRQHEGTPHPRAALILIVVR</sequence>
<dbReference type="AlphaFoldDB" id="A0AAE1E9Q3"/>